<accession>A0ABV1M6E0</accession>
<dbReference type="Gene3D" id="1.10.10.10">
    <property type="entry name" value="Winged helix-like DNA-binding domain superfamily/Winged helix DNA-binding domain"/>
    <property type="match status" value="1"/>
</dbReference>
<dbReference type="InterPro" id="IPR036388">
    <property type="entry name" value="WH-like_DNA-bd_sf"/>
</dbReference>
<sequence length="289" mass="31631">MNSTDLQLDWLRAFVTVVDSGSLTAAARQLYRSQSAISMQLKKLEDAAGRPLLARGPRHLVLTVAGSELLPHARRMLAVHAEALAVLHGPAVSGRISLGAPDDYAMAYLAPVLRTFSSRYPGVEITLVCEQSTVLIPRVERGELDLALVTRDQPQRGELLFREALLWVAAEEHEAWRREPLPIAVYEAGSRARNEALAAIEAQRRAYRIVYYSPNVAGQLAVAYSGMAVAVLSRCSLPPDLKVLDERHGLPPLPAQSVALIRSDASARSPAVDAMYEQLLRTLRREGVS</sequence>
<dbReference type="Pfam" id="PF03466">
    <property type="entry name" value="LysR_substrate"/>
    <property type="match status" value="1"/>
</dbReference>
<keyword evidence="2" id="KW-0805">Transcription regulation</keyword>
<dbReference type="EMBL" id="JBEFLD010000007">
    <property type="protein sequence ID" value="MEQ6291747.1"/>
    <property type="molecule type" value="Genomic_DNA"/>
</dbReference>
<feature type="domain" description="HTH lysR-type" evidence="5">
    <location>
        <begin position="6"/>
        <end position="63"/>
    </location>
</feature>
<dbReference type="SUPFAM" id="SSF46785">
    <property type="entry name" value="Winged helix' DNA-binding domain"/>
    <property type="match status" value="1"/>
</dbReference>
<dbReference type="PRINTS" id="PR00039">
    <property type="entry name" value="HTHLYSR"/>
</dbReference>
<evidence type="ECO:0000313" key="6">
    <source>
        <dbReference type="EMBL" id="MEQ6291747.1"/>
    </source>
</evidence>
<dbReference type="InterPro" id="IPR005119">
    <property type="entry name" value="LysR_subst-bd"/>
</dbReference>
<name>A0ABV1M6E0_9NEIS</name>
<dbReference type="RefSeq" id="WP_349589020.1">
    <property type="nucleotide sequence ID" value="NZ_JBEFLD010000007.1"/>
</dbReference>
<dbReference type="PANTHER" id="PTHR30579">
    <property type="entry name" value="TRANSCRIPTIONAL REGULATOR"/>
    <property type="match status" value="1"/>
</dbReference>
<proteinExistence type="inferred from homology"/>
<dbReference type="PROSITE" id="PS50931">
    <property type="entry name" value="HTH_LYSR"/>
    <property type="match status" value="1"/>
</dbReference>
<gene>
    <name evidence="6" type="ORF">ABNW52_14095</name>
</gene>
<dbReference type="SUPFAM" id="SSF53850">
    <property type="entry name" value="Periplasmic binding protein-like II"/>
    <property type="match status" value="1"/>
</dbReference>
<dbReference type="InterPro" id="IPR000847">
    <property type="entry name" value="LysR_HTH_N"/>
</dbReference>
<comment type="caution">
    <text evidence="6">The sequence shown here is derived from an EMBL/GenBank/DDBJ whole genome shotgun (WGS) entry which is preliminary data.</text>
</comment>
<dbReference type="InterPro" id="IPR050176">
    <property type="entry name" value="LTTR"/>
</dbReference>
<keyword evidence="4" id="KW-0804">Transcription</keyword>
<keyword evidence="7" id="KW-1185">Reference proteome</keyword>
<dbReference type="Pfam" id="PF00126">
    <property type="entry name" value="HTH_1"/>
    <property type="match status" value="1"/>
</dbReference>
<comment type="similarity">
    <text evidence="1">Belongs to the LysR transcriptional regulatory family.</text>
</comment>
<dbReference type="Gene3D" id="3.40.190.10">
    <property type="entry name" value="Periplasmic binding protein-like II"/>
    <property type="match status" value="2"/>
</dbReference>
<reference evidence="6" key="1">
    <citation type="submission" date="2024-06" db="EMBL/GenBank/DDBJ databases">
        <title>Genome sequence of Vogesella sp. MAHUQ-64.</title>
        <authorList>
            <person name="Huq M.A."/>
        </authorList>
    </citation>
    <scope>NUCLEOTIDE SEQUENCE</scope>
    <source>
        <strain evidence="6">MAHUQ-64</strain>
    </source>
</reference>
<evidence type="ECO:0000256" key="1">
    <source>
        <dbReference type="ARBA" id="ARBA00009437"/>
    </source>
</evidence>
<evidence type="ECO:0000256" key="3">
    <source>
        <dbReference type="ARBA" id="ARBA00023125"/>
    </source>
</evidence>
<evidence type="ECO:0000313" key="7">
    <source>
        <dbReference type="Proteomes" id="UP001433638"/>
    </source>
</evidence>
<evidence type="ECO:0000259" key="5">
    <source>
        <dbReference type="PROSITE" id="PS50931"/>
    </source>
</evidence>
<dbReference type="Proteomes" id="UP001433638">
    <property type="component" value="Unassembled WGS sequence"/>
</dbReference>
<evidence type="ECO:0000256" key="4">
    <source>
        <dbReference type="ARBA" id="ARBA00023163"/>
    </source>
</evidence>
<evidence type="ECO:0000256" key="2">
    <source>
        <dbReference type="ARBA" id="ARBA00023015"/>
    </source>
</evidence>
<keyword evidence="3" id="KW-0238">DNA-binding</keyword>
<dbReference type="PANTHER" id="PTHR30579:SF7">
    <property type="entry name" value="HTH-TYPE TRANSCRIPTIONAL REGULATOR LRHA-RELATED"/>
    <property type="match status" value="1"/>
</dbReference>
<dbReference type="InterPro" id="IPR036390">
    <property type="entry name" value="WH_DNA-bd_sf"/>
</dbReference>
<protein>
    <submittedName>
        <fullName evidence="6">LysR substrate-binding domain-containing protein</fullName>
    </submittedName>
</protein>
<organism evidence="6 7">
    <name type="scientific">Vogesella oryzagri</name>
    <dbReference type="NCBI Taxonomy" id="3160864"/>
    <lineage>
        <taxon>Bacteria</taxon>
        <taxon>Pseudomonadati</taxon>
        <taxon>Pseudomonadota</taxon>
        <taxon>Betaproteobacteria</taxon>
        <taxon>Neisseriales</taxon>
        <taxon>Chromobacteriaceae</taxon>
        <taxon>Vogesella</taxon>
    </lineage>
</organism>